<dbReference type="AlphaFoldDB" id="A0AAD6TJ16"/>
<evidence type="ECO:0000256" key="1">
    <source>
        <dbReference type="SAM" id="MobiDB-lite"/>
    </source>
</evidence>
<sequence length="209" mass="22613">MAPCKTAISKSHMPPMVRISSGTRARMRASARESSGQGEGSDDRGNGAEEKDRSQSRLIGASSDVAGRQLGSPQSLQVNRRSRFANLVSEILVSQLSLHRSQPRRSQKTRSQQIAPRRRMCQARIIPGSTESPNHRDHPNRRKMDGGRLKGWSTVCGLESHSDHHNGWAGGLRVAGRSMQDDLAKAMDMAEAKDKASSSGGGVASHHTG</sequence>
<accession>A0AAD6TJ16</accession>
<name>A0AAD6TJ16_9AGAR</name>
<feature type="region of interest" description="Disordered" evidence="1">
    <location>
        <begin position="187"/>
        <end position="209"/>
    </location>
</feature>
<reference evidence="2" key="1">
    <citation type="submission" date="2023-03" db="EMBL/GenBank/DDBJ databases">
        <title>Massive genome expansion in bonnet fungi (Mycena s.s.) driven by repeated elements and novel gene families across ecological guilds.</title>
        <authorList>
            <consortium name="Lawrence Berkeley National Laboratory"/>
            <person name="Harder C.B."/>
            <person name="Miyauchi S."/>
            <person name="Viragh M."/>
            <person name="Kuo A."/>
            <person name="Thoen E."/>
            <person name="Andreopoulos B."/>
            <person name="Lu D."/>
            <person name="Skrede I."/>
            <person name="Drula E."/>
            <person name="Henrissat B."/>
            <person name="Morin E."/>
            <person name="Kohler A."/>
            <person name="Barry K."/>
            <person name="LaButti K."/>
            <person name="Morin E."/>
            <person name="Salamov A."/>
            <person name="Lipzen A."/>
            <person name="Mereny Z."/>
            <person name="Hegedus B."/>
            <person name="Baldrian P."/>
            <person name="Stursova M."/>
            <person name="Weitz H."/>
            <person name="Taylor A."/>
            <person name="Grigoriev I.V."/>
            <person name="Nagy L.G."/>
            <person name="Martin F."/>
            <person name="Kauserud H."/>
        </authorList>
    </citation>
    <scope>NUCLEOTIDE SEQUENCE</scope>
    <source>
        <strain evidence="2">CBHHK200</strain>
    </source>
</reference>
<keyword evidence="3" id="KW-1185">Reference proteome</keyword>
<organism evidence="2 3">
    <name type="scientific">Mycena alexandri</name>
    <dbReference type="NCBI Taxonomy" id="1745969"/>
    <lineage>
        <taxon>Eukaryota</taxon>
        <taxon>Fungi</taxon>
        <taxon>Dikarya</taxon>
        <taxon>Basidiomycota</taxon>
        <taxon>Agaricomycotina</taxon>
        <taxon>Agaricomycetes</taxon>
        <taxon>Agaricomycetidae</taxon>
        <taxon>Agaricales</taxon>
        <taxon>Marasmiineae</taxon>
        <taxon>Mycenaceae</taxon>
        <taxon>Mycena</taxon>
    </lineage>
</organism>
<feature type="region of interest" description="Disordered" evidence="1">
    <location>
        <begin position="1"/>
        <end position="74"/>
    </location>
</feature>
<feature type="compositionally biased region" description="Basic and acidic residues" evidence="1">
    <location>
        <begin position="187"/>
        <end position="196"/>
    </location>
</feature>
<evidence type="ECO:0000313" key="3">
    <source>
        <dbReference type="Proteomes" id="UP001218188"/>
    </source>
</evidence>
<dbReference type="EMBL" id="JARJCM010000002">
    <property type="protein sequence ID" value="KAJ7047234.1"/>
    <property type="molecule type" value="Genomic_DNA"/>
</dbReference>
<protein>
    <submittedName>
        <fullName evidence="2">Uncharacterized protein</fullName>
    </submittedName>
</protein>
<feature type="compositionally biased region" description="Basic and acidic residues" evidence="1">
    <location>
        <begin position="41"/>
        <end position="55"/>
    </location>
</feature>
<dbReference type="Proteomes" id="UP001218188">
    <property type="component" value="Unassembled WGS sequence"/>
</dbReference>
<proteinExistence type="predicted"/>
<gene>
    <name evidence="2" type="ORF">C8F04DRAFT_1309181</name>
</gene>
<feature type="compositionally biased region" description="Basic and acidic residues" evidence="1">
    <location>
        <begin position="133"/>
        <end position="148"/>
    </location>
</feature>
<feature type="region of interest" description="Disordered" evidence="1">
    <location>
        <begin position="97"/>
        <end position="148"/>
    </location>
</feature>
<comment type="caution">
    <text evidence="2">The sequence shown here is derived from an EMBL/GenBank/DDBJ whole genome shotgun (WGS) entry which is preliminary data.</text>
</comment>
<evidence type="ECO:0000313" key="2">
    <source>
        <dbReference type="EMBL" id="KAJ7047234.1"/>
    </source>
</evidence>